<dbReference type="Proteomes" id="UP000663720">
    <property type="component" value="Chromosome"/>
</dbReference>
<evidence type="ECO:0000313" key="1">
    <source>
        <dbReference type="EMBL" id="QTA79222.1"/>
    </source>
</evidence>
<protein>
    <submittedName>
        <fullName evidence="1">Uncharacterized protein</fullName>
    </submittedName>
</protein>
<dbReference type="KEGG" id="dli:dnl_14770"/>
<gene>
    <name evidence="1" type="ORF">dnl_14770</name>
</gene>
<reference evidence="1" key="1">
    <citation type="journal article" date="2021" name="Microb. Physiol.">
        <title>Proteogenomic Insights into the Physiology of Marine, Sulfate-Reducing, Filamentous Desulfonema limicola and Desulfonema magnum.</title>
        <authorList>
            <person name="Schnaars V."/>
            <person name="Wohlbrand L."/>
            <person name="Scheve S."/>
            <person name="Hinrichs C."/>
            <person name="Reinhardt R."/>
            <person name="Rabus R."/>
        </authorList>
    </citation>
    <scope>NUCLEOTIDE SEQUENCE</scope>
    <source>
        <strain evidence="1">5ac10</strain>
    </source>
</reference>
<proteinExistence type="predicted"/>
<name>A0A975B5N3_9BACT</name>
<dbReference type="EMBL" id="CP061799">
    <property type="protein sequence ID" value="QTA79222.1"/>
    <property type="molecule type" value="Genomic_DNA"/>
</dbReference>
<dbReference type="AlphaFoldDB" id="A0A975B5N3"/>
<sequence>MSGEFSIDYRRIQKYEHFTQLFLQKEKKDGLVELKIDLINDIAVHYGGFNEDSLLGTIDSWQNILSNKLAAVFRYEAKDIVDIWVIAKNKIFNWMSVMEQAKTKEAAVDPVVIFHILKSFPEHLLEDIKWVIPVDCKLFKQELSQAADDILRGNDNSLKK</sequence>
<evidence type="ECO:0000313" key="2">
    <source>
        <dbReference type="Proteomes" id="UP000663720"/>
    </source>
</evidence>
<organism evidence="1 2">
    <name type="scientific">Desulfonema limicola</name>
    <dbReference type="NCBI Taxonomy" id="45656"/>
    <lineage>
        <taxon>Bacteria</taxon>
        <taxon>Pseudomonadati</taxon>
        <taxon>Thermodesulfobacteriota</taxon>
        <taxon>Desulfobacteria</taxon>
        <taxon>Desulfobacterales</taxon>
        <taxon>Desulfococcaceae</taxon>
        <taxon>Desulfonema</taxon>
    </lineage>
</organism>
<keyword evidence="2" id="KW-1185">Reference proteome</keyword>
<accession>A0A975B5N3</accession>